<dbReference type="GO" id="GO:0005634">
    <property type="term" value="C:nucleus"/>
    <property type="evidence" value="ECO:0007669"/>
    <property type="project" value="UniProtKB-SubCell"/>
</dbReference>
<dbReference type="GO" id="GO:0106140">
    <property type="term" value="F:P-TEFb complex binding"/>
    <property type="evidence" value="ECO:0007669"/>
    <property type="project" value="TreeGrafter"/>
</dbReference>
<dbReference type="EMBL" id="JALJOV010000697">
    <property type="protein sequence ID" value="KAK9861811.1"/>
    <property type="molecule type" value="Genomic_DNA"/>
</dbReference>
<organism evidence="12 13">
    <name type="scientific">Apatococcus fuscideae</name>
    <dbReference type="NCBI Taxonomy" id="2026836"/>
    <lineage>
        <taxon>Eukaryota</taxon>
        <taxon>Viridiplantae</taxon>
        <taxon>Chlorophyta</taxon>
        <taxon>core chlorophytes</taxon>
        <taxon>Trebouxiophyceae</taxon>
        <taxon>Chlorellales</taxon>
        <taxon>Chlorellaceae</taxon>
        <taxon>Apatococcus</taxon>
    </lineage>
</organism>
<sequence length="189" mass="21448">MPSEAGQHEAQAPADLKRSLLDTVQQAPATDRSEREEYLRAQGKLIRAAKRAARSELSVSRGEWRKHGWADTDVLSIEGVHDNVRRFHASELSRAQFVELFERPRMPTVITGLIEDWPAQERWTEQALLQRFGDHRFKVGSDDDGYGVRLKLEHFLAYLSDPEHRLDDSPLYIFDGTFADPKGQPGPGA</sequence>
<evidence type="ECO:0000256" key="9">
    <source>
        <dbReference type="ARBA" id="ARBA00023163"/>
    </source>
</evidence>
<evidence type="ECO:0008006" key="14">
    <source>
        <dbReference type="Google" id="ProtNLM"/>
    </source>
</evidence>
<evidence type="ECO:0000256" key="5">
    <source>
        <dbReference type="ARBA" id="ARBA00022964"/>
    </source>
</evidence>
<evidence type="ECO:0000313" key="13">
    <source>
        <dbReference type="Proteomes" id="UP001485043"/>
    </source>
</evidence>
<keyword evidence="13" id="KW-1185">Reference proteome</keyword>
<keyword evidence="6" id="KW-0560">Oxidoreductase</keyword>
<comment type="cofactor">
    <cofactor evidence="1">
        <name>Fe(2+)</name>
        <dbReference type="ChEBI" id="CHEBI:29033"/>
    </cofactor>
</comment>
<keyword evidence="3" id="KW-0479">Metal-binding</keyword>
<dbReference type="PANTHER" id="PTHR12480">
    <property type="entry name" value="ARGININE DEMETHYLASE AND LYSYL-HYDROXYLASE JMJD"/>
    <property type="match status" value="1"/>
</dbReference>
<feature type="region of interest" description="Disordered" evidence="11">
    <location>
        <begin position="1"/>
        <end position="36"/>
    </location>
</feature>
<evidence type="ECO:0000256" key="6">
    <source>
        <dbReference type="ARBA" id="ARBA00023002"/>
    </source>
</evidence>
<evidence type="ECO:0000256" key="10">
    <source>
        <dbReference type="ARBA" id="ARBA00023242"/>
    </source>
</evidence>
<reference evidence="12 13" key="1">
    <citation type="journal article" date="2024" name="Nat. Commun.">
        <title>Phylogenomics reveals the evolutionary origins of lichenization in chlorophyte algae.</title>
        <authorList>
            <person name="Puginier C."/>
            <person name="Libourel C."/>
            <person name="Otte J."/>
            <person name="Skaloud P."/>
            <person name="Haon M."/>
            <person name="Grisel S."/>
            <person name="Petersen M."/>
            <person name="Berrin J.G."/>
            <person name="Delaux P.M."/>
            <person name="Dal Grande F."/>
            <person name="Keller J."/>
        </authorList>
    </citation>
    <scope>NUCLEOTIDE SEQUENCE [LARGE SCALE GENOMIC DNA]</scope>
    <source>
        <strain evidence="12 13">SAG 2523</strain>
    </source>
</reference>
<evidence type="ECO:0000313" key="12">
    <source>
        <dbReference type="EMBL" id="KAK9861811.1"/>
    </source>
</evidence>
<keyword evidence="9" id="KW-0804">Transcription</keyword>
<evidence type="ECO:0000256" key="11">
    <source>
        <dbReference type="SAM" id="MobiDB-lite"/>
    </source>
</evidence>
<comment type="subcellular location">
    <subcellularLocation>
        <location evidence="2">Nucleus</location>
    </subcellularLocation>
</comment>
<evidence type="ECO:0000256" key="4">
    <source>
        <dbReference type="ARBA" id="ARBA00022853"/>
    </source>
</evidence>
<keyword evidence="7" id="KW-0408">Iron</keyword>
<dbReference type="AlphaFoldDB" id="A0AAW1SZ97"/>
<dbReference type="GO" id="GO:0005737">
    <property type="term" value="C:cytoplasm"/>
    <property type="evidence" value="ECO:0007669"/>
    <property type="project" value="TreeGrafter"/>
</dbReference>
<evidence type="ECO:0000256" key="3">
    <source>
        <dbReference type="ARBA" id="ARBA00022723"/>
    </source>
</evidence>
<gene>
    <name evidence="12" type="ORF">WJX84_003667</name>
</gene>
<dbReference type="SUPFAM" id="SSF51197">
    <property type="entry name" value="Clavaminate synthase-like"/>
    <property type="match status" value="1"/>
</dbReference>
<accession>A0AAW1SZ97</accession>
<keyword evidence="10" id="KW-0539">Nucleus</keyword>
<keyword evidence="4" id="KW-0156">Chromatin regulator</keyword>
<dbReference type="GO" id="GO:0033749">
    <property type="term" value="F:histone H4R3 demethylase activity"/>
    <property type="evidence" value="ECO:0007669"/>
    <property type="project" value="TreeGrafter"/>
</dbReference>
<dbReference type="PANTHER" id="PTHR12480:SF32">
    <property type="entry name" value="BIFUNCTIONAL ARGININE DEMETHYLASE AND LYSYL-HYDROXYLASE JMJD6"/>
    <property type="match status" value="1"/>
</dbReference>
<proteinExistence type="predicted"/>
<evidence type="ECO:0000256" key="2">
    <source>
        <dbReference type="ARBA" id="ARBA00004123"/>
    </source>
</evidence>
<keyword evidence="5" id="KW-0223">Dioxygenase</keyword>
<keyword evidence="8" id="KW-0805">Transcription regulation</keyword>
<dbReference type="Proteomes" id="UP001485043">
    <property type="component" value="Unassembled WGS sequence"/>
</dbReference>
<evidence type="ECO:0000256" key="7">
    <source>
        <dbReference type="ARBA" id="ARBA00023004"/>
    </source>
</evidence>
<dbReference type="InterPro" id="IPR050910">
    <property type="entry name" value="JMJD6_ArgDemeth/LysHydrox"/>
</dbReference>
<dbReference type="Gene3D" id="2.60.120.650">
    <property type="entry name" value="Cupin"/>
    <property type="match status" value="1"/>
</dbReference>
<protein>
    <recommendedName>
        <fullName evidence="14">Transposase</fullName>
    </recommendedName>
</protein>
<evidence type="ECO:0000256" key="1">
    <source>
        <dbReference type="ARBA" id="ARBA00001954"/>
    </source>
</evidence>
<dbReference type="GO" id="GO:0046872">
    <property type="term" value="F:metal ion binding"/>
    <property type="evidence" value="ECO:0007669"/>
    <property type="project" value="UniProtKB-KW"/>
</dbReference>
<evidence type="ECO:0000256" key="8">
    <source>
        <dbReference type="ARBA" id="ARBA00023015"/>
    </source>
</evidence>
<comment type="caution">
    <text evidence="12">The sequence shown here is derived from an EMBL/GenBank/DDBJ whole genome shotgun (WGS) entry which is preliminary data.</text>
</comment>
<name>A0AAW1SZ97_9CHLO</name>